<reference evidence="2 3" key="1">
    <citation type="submission" date="2024-05" db="EMBL/GenBank/DDBJ databases">
        <title>Genome sequencing and assembly of Indian major carp, Cirrhinus mrigala (Hamilton, 1822).</title>
        <authorList>
            <person name="Mohindra V."/>
            <person name="Chowdhury L.M."/>
            <person name="Lal K."/>
            <person name="Jena J.K."/>
        </authorList>
    </citation>
    <scope>NUCLEOTIDE SEQUENCE [LARGE SCALE GENOMIC DNA]</scope>
    <source>
        <strain evidence="2">CM1030</strain>
        <tissue evidence="2">Blood</tissue>
    </source>
</reference>
<feature type="non-terminal residue" evidence="2">
    <location>
        <position position="63"/>
    </location>
</feature>
<dbReference type="Proteomes" id="UP001529510">
    <property type="component" value="Unassembled WGS sequence"/>
</dbReference>
<feature type="region of interest" description="Disordered" evidence="1">
    <location>
        <begin position="23"/>
        <end position="63"/>
    </location>
</feature>
<organism evidence="2 3">
    <name type="scientific">Cirrhinus mrigala</name>
    <name type="common">Mrigala</name>
    <dbReference type="NCBI Taxonomy" id="683832"/>
    <lineage>
        <taxon>Eukaryota</taxon>
        <taxon>Metazoa</taxon>
        <taxon>Chordata</taxon>
        <taxon>Craniata</taxon>
        <taxon>Vertebrata</taxon>
        <taxon>Euteleostomi</taxon>
        <taxon>Actinopterygii</taxon>
        <taxon>Neopterygii</taxon>
        <taxon>Teleostei</taxon>
        <taxon>Ostariophysi</taxon>
        <taxon>Cypriniformes</taxon>
        <taxon>Cyprinidae</taxon>
        <taxon>Labeoninae</taxon>
        <taxon>Labeonini</taxon>
        <taxon>Cirrhinus</taxon>
    </lineage>
</organism>
<accession>A0ABD0Q357</accession>
<evidence type="ECO:0000313" key="2">
    <source>
        <dbReference type="EMBL" id="KAL0180718.1"/>
    </source>
</evidence>
<dbReference type="EMBL" id="JAMKFB020000011">
    <property type="protein sequence ID" value="KAL0180718.1"/>
    <property type="molecule type" value="Genomic_DNA"/>
</dbReference>
<evidence type="ECO:0000256" key="1">
    <source>
        <dbReference type="SAM" id="MobiDB-lite"/>
    </source>
</evidence>
<comment type="caution">
    <text evidence="2">The sequence shown here is derived from an EMBL/GenBank/DDBJ whole genome shotgun (WGS) entry which is preliminary data.</text>
</comment>
<feature type="non-terminal residue" evidence="2">
    <location>
        <position position="1"/>
    </location>
</feature>
<sequence>LEERSWVDRDDVLDPTLLTEFHQVHSDCPTPRGHGRPRRGGGTVTESQATPTIPDTPASYSRL</sequence>
<protein>
    <submittedName>
        <fullName evidence="2">Uncharacterized protein</fullName>
    </submittedName>
</protein>
<feature type="compositionally biased region" description="Polar residues" evidence="1">
    <location>
        <begin position="46"/>
        <end position="63"/>
    </location>
</feature>
<dbReference type="AlphaFoldDB" id="A0ABD0Q357"/>
<name>A0ABD0Q357_CIRMR</name>
<gene>
    <name evidence="2" type="ORF">M9458_023124</name>
</gene>
<evidence type="ECO:0000313" key="3">
    <source>
        <dbReference type="Proteomes" id="UP001529510"/>
    </source>
</evidence>
<proteinExistence type="predicted"/>
<keyword evidence="3" id="KW-1185">Reference proteome</keyword>